<feature type="region of interest" description="Disordered" evidence="1">
    <location>
        <begin position="160"/>
        <end position="215"/>
    </location>
</feature>
<keyword evidence="4" id="KW-1185">Reference proteome</keyword>
<feature type="compositionally biased region" description="Gly residues" evidence="1">
    <location>
        <begin position="200"/>
        <end position="215"/>
    </location>
</feature>
<protein>
    <submittedName>
        <fullName evidence="3">Uncharacterized protein</fullName>
    </submittedName>
</protein>
<feature type="compositionally biased region" description="Basic and acidic residues" evidence="1">
    <location>
        <begin position="1"/>
        <end position="15"/>
    </location>
</feature>
<keyword evidence="2" id="KW-1133">Transmembrane helix</keyword>
<gene>
    <name evidence="3" type="ORF">ACFPZN_51615</name>
</gene>
<feature type="transmembrane region" description="Helical" evidence="2">
    <location>
        <begin position="21"/>
        <end position="40"/>
    </location>
</feature>
<dbReference type="Proteomes" id="UP001596074">
    <property type="component" value="Unassembled WGS sequence"/>
</dbReference>
<evidence type="ECO:0000313" key="4">
    <source>
        <dbReference type="Proteomes" id="UP001596074"/>
    </source>
</evidence>
<organism evidence="3 4">
    <name type="scientific">Actinomadura rugatobispora</name>
    <dbReference type="NCBI Taxonomy" id="1994"/>
    <lineage>
        <taxon>Bacteria</taxon>
        <taxon>Bacillati</taxon>
        <taxon>Actinomycetota</taxon>
        <taxon>Actinomycetes</taxon>
        <taxon>Streptosporangiales</taxon>
        <taxon>Thermomonosporaceae</taxon>
        <taxon>Actinomadura</taxon>
    </lineage>
</organism>
<evidence type="ECO:0000256" key="1">
    <source>
        <dbReference type="SAM" id="MobiDB-lite"/>
    </source>
</evidence>
<sequence length="215" mass="21682">MDASTEHDGGREARPRARRRRAWPVTGSLVTGAAALALLVGGCGGDPEGEGKEVANVGPSGGSSAPANQGAGPGVSKDEVKKMALAYSQCMRKNGITEFPDPDSNGGLSIDAQKVQQFSPQFKKADAACKSLLPAPPAGGVPENRAAGLKYAKCMRENGVPKFPDPKPGGGIGIDGDKLGVDPAGPVFKNAEKKCQQHLAGGGKGDTQGSGPGGP</sequence>
<dbReference type="RefSeq" id="WP_378291892.1">
    <property type="nucleotide sequence ID" value="NZ_JBHSON010000137.1"/>
</dbReference>
<evidence type="ECO:0000313" key="3">
    <source>
        <dbReference type="EMBL" id="MFC5754123.1"/>
    </source>
</evidence>
<dbReference type="EMBL" id="JBHSON010000137">
    <property type="protein sequence ID" value="MFC5754123.1"/>
    <property type="molecule type" value="Genomic_DNA"/>
</dbReference>
<accession>A0ABW1AHS6</accession>
<proteinExistence type="predicted"/>
<keyword evidence="2" id="KW-0472">Membrane</keyword>
<evidence type="ECO:0000256" key="2">
    <source>
        <dbReference type="SAM" id="Phobius"/>
    </source>
</evidence>
<name>A0ABW1AHS6_9ACTN</name>
<feature type="region of interest" description="Disordered" evidence="1">
    <location>
        <begin position="41"/>
        <end position="77"/>
    </location>
</feature>
<comment type="caution">
    <text evidence="3">The sequence shown here is derived from an EMBL/GenBank/DDBJ whole genome shotgun (WGS) entry which is preliminary data.</text>
</comment>
<reference evidence="4" key="1">
    <citation type="journal article" date="2019" name="Int. J. Syst. Evol. Microbiol.">
        <title>The Global Catalogue of Microorganisms (GCM) 10K type strain sequencing project: providing services to taxonomists for standard genome sequencing and annotation.</title>
        <authorList>
            <consortium name="The Broad Institute Genomics Platform"/>
            <consortium name="The Broad Institute Genome Sequencing Center for Infectious Disease"/>
            <person name="Wu L."/>
            <person name="Ma J."/>
        </authorList>
    </citation>
    <scope>NUCLEOTIDE SEQUENCE [LARGE SCALE GENOMIC DNA]</scope>
    <source>
        <strain evidence="4">KCTC 42087</strain>
    </source>
</reference>
<keyword evidence="2" id="KW-0812">Transmembrane</keyword>
<feature type="region of interest" description="Disordered" evidence="1">
    <location>
        <begin position="1"/>
        <end position="24"/>
    </location>
</feature>